<evidence type="ECO:0000256" key="5">
    <source>
        <dbReference type="ARBA" id="ARBA00023237"/>
    </source>
</evidence>
<comment type="similarity">
    <text evidence="2">Belongs to the SusD family.</text>
</comment>
<evidence type="ECO:0000259" key="8">
    <source>
        <dbReference type="Pfam" id="PF14322"/>
    </source>
</evidence>
<proteinExistence type="inferred from homology"/>
<dbReference type="Gene3D" id="1.25.40.390">
    <property type="match status" value="1"/>
</dbReference>
<evidence type="ECO:0000256" key="6">
    <source>
        <dbReference type="SAM" id="SignalP"/>
    </source>
</evidence>
<accession>A0A6I2MQ17</accession>
<evidence type="ECO:0000313" key="10">
    <source>
        <dbReference type="Proteomes" id="UP000443153"/>
    </source>
</evidence>
<feature type="signal peptide" evidence="6">
    <location>
        <begin position="1"/>
        <end position="24"/>
    </location>
</feature>
<feature type="domain" description="SusD-like N-terminal" evidence="8">
    <location>
        <begin position="25"/>
        <end position="217"/>
    </location>
</feature>
<dbReference type="GO" id="GO:0009279">
    <property type="term" value="C:cell outer membrane"/>
    <property type="evidence" value="ECO:0007669"/>
    <property type="project" value="UniProtKB-SubCell"/>
</dbReference>
<dbReference type="Pfam" id="PF14322">
    <property type="entry name" value="SusD-like_3"/>
    <property type="match status" value="1"/>
</dbReference>
<dbReference type="OrthoDB" id="5694214at2"/>
<comment type="subcellular location">
    <subcellularLocation>
        <location evidence="1">Cell outer membrane</location>
    </subcellularLocation>
</comment>
<dbReference type="Proteomes" id="UP000443153">
    <property type="component" value="Unassembled WGS sequence"/>
</dbReference>
<dbReference type="EMBL" id="WKJH01000018">
    <property type="protein sequence ID" value="MRX64909.1"/>
    <property type="molecule type" value="Genomic_DNA"/>
</dbReference>
<keyword evidence="5" id="KW-0998">Cell outer membrane</keyword>
<evidence type="ECO:0000259" key="7">
    <source>
        <dbReference type="Pfam" id="PF07980"/>
    </source>
</evidence>
<evidence type="ECO:0000256" key="2">
    <source>
        <dbReference type="ARBA" id="ARBA00006275"/>
    </source>
</evidence>
<dbReference type="Pfam" id="PF07980">
    <property type="entry name" value="SusD_RagB"/>
    <property type="match status" value="1"/>
</dbReference>
<name>A0A6I2MQ17_9FLAO</name>
<evidence type="ECO:0000256" key="1">
    <source>
        <dbReference type="ARBA" id="ARBA00004442"/>
    </source>
</evidence>
<dbReference type="InterPro" id="IPR012944">
    <property type="entry name" value="SusD_RagB_dom"/>
</dbReference>
<dbReference type="InterPro" id="IPR011990">
    <property type="entry name" value="TPR-like_helical_dom_sf"/>
</dbReference>
<gene>
    <name evidence="9" type="ORF">GJ691_12115</name>
</gene>
<evidence type="ECO:0000256" key="4">
    <source>
        <dbReference type="ARBA" id="ARBA00023136"/>
    </source>
</evidence>
<feature type="chain" id="PRO_5026289180" evidence="6">
    <location>
        <begin position="25"/>
        <end position="557"/>
    </location>
</feature>
<keyword evidence="4" id="KW-0472">Membrane</keyword>
<dbReference type="AlphaFoldDB" id="A0A6I2MQ17"/>
<evidence type="ECO:0000313" key="9">
    <source>
        <dbReference type="EMBL" id="MRX64909.1"/>
    </source>
</evidence>
<keyword evidence="10" id="KW-1185">Reference proteome</keyword>
<dbReference type="RefSeq" id="WP_154367219.1">
    <property type="nucleotide sequence ID" value="NZ_WKJH01000018.1"/>
</dbReference>
<feature type="domain" description="RagB/SusD" evidence="7">
    <location>
        <begin position="264"/>
        <end position="557"/>
    </location>
</feature>
<protein>
    <submittedName>
        <fullName evidence="9">RagB/SusD family nutrient uptake outer membrane protein</fullName>
    </submittedName>
</protein>
<dbReference type="SUPFAM" id="SSF48452">
    <property type="entry name" value="TPR-like"/>
    <property type="match status" value="1"/>
</dbReference>
<evidence type="ECO:0000256" key="3">
    <source>
        <dbReference type="ARBA" id="ARBA00022729"/>
    </source>
</evidence>
<reference evidence="9 10" key="1">
    <citation type="submission" date="2019-11" db="EMBL/GenBank/DDBJ databases">
        <title>Maribacter lutea sp. nov., a marine bacterium isolated from intertidal sand.</title>
        <authorList>
            <person name="Liu A."/>
        </authorList>
    </citation>
    <scope>NUCLEOTIDE SEQUENCE [LARGE SCALE GENOMIC DNA]</scope>
    <source>
        <strain evidence="9 10">RZ05</strain>
    </source>
</reference>
<organism evidence="9 10">
    <name type="scientific">Maribacter luteus</name>
    <dbReference type="NCBI Taxonomy" id="2594478"/>
    <lineage>
        <taxon>Bacteria</taxon>
        <taxon>Pseudomonadati</taxon>
        <taxon>Bacteroidota</taxon>
        <taxon>Flavobacteriia</taxon>
        <taxon>Flavobacteriales</taxon>
        <taxon>Flavobacteriaceae</taxon>
        <taxon>Maribacter</taxon>
    </lineage>
</organism>
<keyword evidence="3 6" id="KW-0732">Signal</keyword>
<sequence>MKIFNNLKYILGLLAILMLSNACNDYIEEEIYSDITSENFITQDNADQLVVGLYGSLREVYRDYTFEFLGTDIFATKGETFSFSATNDYFNLNSGIGLSVWSNNYSVIAKANTVINRFENQINWSDANLGNKDYGIAQAKALRALGFFNLVQQYGGVVLELEESQSIRTDYARSTEAETYAQIITDLEAAIPNLLSNPDTGRFSKRAAQHLLAEVYLTRAYTSFAETNDFETAAALAEQAIGNYDIRSQSFAEVFDYDNQVNDEVLFAIQWGNSGLAADKNNNKHSLFMNQVFNYPGINRTTSPYGTSGFGAMPTPFFYSLFADNDTREEATIHRALFADIEDTYDADNDGPLPEDVIQPGDTVIFYPKYALDATELADKLNRYYVYQPDQYLFGLPDNIPGATYQYSANQERTNFPIFKKFDDQDFNEETEGARDTYVFRVAGTHLLAAEAYLGAGNSASALSHLNIVRERATGVANEYTTITIDDILNERALELAGEANRWAVLKRTGKLEERIDLYNPQVIDHGAFDASIHLLRPIPANELQLSDGSLEQNPGY</sequence>
<dbReference type="InterPro" id="IPR033985">
    <property type="entry name" value="SusD-like_N"/>
</dbReference>
<comment type="caution">
    <text evidence="9">The sequence shown here is derived from an EMBL/GenBank/DDBJ whole genome shotgun (WGS) entry which is preliminary data.</text>
</comment>